<dbReference type="CDD" id="cd07067">
    <property type="entry name" value="HP_PGM_like"/>
    <property type="match status" value="1"/>
</dbReference>
<dbReference type="Pfam" id="PF00300">
    <property type="entry name" value="His_Phos_1"/>
    <property type="match status" value="1"/>
</dbReference>
<dbReference type="InterPro" id="IPR029033">
    <property type="entry name" value="His_PPase_superfam"/>
</dbReference>
<accession>A0ABQ5S9U3</accession>
<dbReference type="EMBL" id="BSDZ01000028">
    <property type="protein sequence ID" value="GLI66199.1"/>
    <property type="molecule type" value="Genomic_DNA"/>
</dbReference>
<dbReference type="SUPFAM" id="SSF53254">
    <property type="entry name" value="Phosphoglycerate mutase-like"/>
    <property type="match status" value="1"/>
</dbReference>
<keyword evidence="2" id="KW-1185">Reference proteome</keyword>
<dbReference type="InterPro" id="IPR013078">
    <property type="entry name" value="His_Pase_superF_clade-1"/>
</dbReference>
<evidence type="ECO:0000313" key="1">
    <source>
        <dbReference type="EMBL" id="GLI66199.1"/>
    </source>
</evidence>
<evidence type="ECO:0000313" key="2">
    <source>
        <dbReference type="Proteomes" id="UP001165090"/>
    </source>
</evidence>
<proteinExistence type="predicted"/>
<evidence type="ECO:0008006" key="3">
    <source>
        <dbReference type="Google" id="ProtNLM"/>
    </source>
</evidence>
<protein>
    <recommendedName>
        <fullName evidence="3">Phosphoglycerate mutase</fullName>
    </recommendedName>
</protein>
<sequence>MKPNQLRNEYWLLRHGRSLANEVETIVSKPEHGIDERWTLAQGGEDQARAAGVKFGKVVQAAKRGGRTVRVYSSPFSRTRRTASLAAEAAGLQADMCPIQVAPELRERFFGDELEMQPYRTAYGKIWERDEVSTASVPGGNGESVDEVSARIRHFFERLEDEHKDAVILLVSHGDTLSIMQTTILGEDTKQHRRFAFDTAELRPLIAPGPGSSTLSSRHFHR</sequence>
<dbReference type="Gene3D" id="3.40.50.1240">
    <property type="entry name" value="Phosphoglycerate mutase-like"/>
    <property type="match status" value="1"/>
</dbReference>
<dbReference type="Proteomes" id="UP001165090">
    <property type="component" value="Unassembled WGS sequence"/>
</dbReference>
<gene>
    <name evidence="1" type="ORF">VaNZ11_009898</name>
</gene>
<organism evidence="1 2">
    <name type="scientific">Volvox africanus</name>
    <dbReference type="NCBI Taxonomy" id="51714"/>
    <lineage>
        <taxon>Eukaryota</taxon>
        <taxon>Viridiplantae</taxon>
        <taxon>Chlorophyta</taxon>
        <taxon>core chlorophytes</taxon>
        <taxon>Chlorophyceae</taxon>
        <taxon>CS clade</taxon>
        <taxon>Chlamydomonadales</taxon>
        <taxon>Volvocaceae</taxon>
        <taxon>Volvox</taxon>
    </lineage>
</organism>
<dbReference type="PANTHER" id="PTHR47821">
    <property type="entry name" value="PHOSPHOGLYCERATE MUTASE FAMILY PROTEIN"/>
    <property type="match status" value="1"/>
</dbReference>
<name>A0ABQ5S9U3_9CHLO</name>
<dbReference type="SMART" id="SM00855">
    <property type="entry name" value="PGAM"/>
    <property type="match status" value="1"/>
</dbReference>
<dbReference type="PANTHER" id="PTHR47821:SF2">
    <property type="entry name" value="PHOSPHOGLYCERATE MUTASE FAMILY PROTEIN"/>
    <property type="match status" value="1"/>
</dbReference>
<comment type="caution">
    <text evidence="1">The sequence shown here is derived from an EMBL/GenBank/DDBJ whole genome shotgun (WGS) entry which is preliminary data.</text>
</comment>
<reference evidence="1 2" key="1">
    <citation type="journal article" date="2023" name="IScience">
        <title>Expanded male sex-determining region conserved during the evolution of homothallism in the green alga Volvox.</title>
        <authorList>
            <person name="Yamamoto K."/>
            <person name="Matsuzaki R."/>
            <person name="Mahakham W."/>
            <person name="Heman W."/>
            <person name="Sekimoto H."/>
            <person name="Kawachi M."/>
            <person name="Minakuchi Y."/>
            <person name="Toyoda A."/>
            <person name="Nozaki H."/>
        </authorList>
    </citation>
    <scope>NUCLEOTIDE SEQUENCE [LARGE SCALE GENOMIC DNA]</scope>
    <source>
        <strain evidence="1 2">NIES-4468</strain>
    </source>
</reference>